<dbReference type="InterPro" id="IPR032675">
    <property type="entry name" value="LRR_dom_sf"/>
</dbReference>
<evidence type="ECO:0000256" key="2">
    <source>
        <dbReference type="SAM" id="MobiDB-lite"/>
    </source>
</evidence>
<gene>
    <name evidence="3" type="ORF">HYH03_016474</name>
</gene>
<sequence length="646" mass="68467">MEDPFSHGGIPLNQQGLAALAGLTARSCRPTALCVAFTAGCYCPSAFANLAPALQFCGAAVKRLKLTGRLPACGDDVLAVLATHLRALTDLDLDLSEQPNAACPSAAAVAGRVLSALGPRLQAVALRGLQGWAPHLSAVMATLEACRGLRRLEVVVWPLAEGSQPQSSWRNPVLPLTTMGEAAKLSAALLPAIGRLTALTHLSIAGTWPLLLDEENDERAAVILPDKRLEELRHLSALTKLQSLILRFDDAPALSEVSFACTDAVSRAIQGAIAPLAQLRCLDLHTLPLTYDTCRTLAVQHPGLTELAFGYLATPRANAAATFAAPFPPHMPTVPLPPSLRLLRLCAASHRLRDLAALARDNETSAPSAPSVPSAQGLAAGQGDGSAGLRLVLQPFKHRNRVDKKPVVMFTSNHDCAYERTPQGPTITHSPELDLGRVAEQVRALVPLLRGPGPGNTALAASAHSLTIGRQSGCAGRGRHTAWMRELAPLSGALRRLQLFDLKLAEGDLAALAQVAPAVEELTLSDCAFAGPRCLAELAPLYGMTDLHIAMEGMQDLLAVPGSEEALWALVRGLGPLPSRAHMRIFIFESFDEEGSGAGSGSEDDDERAVPSWRGAKEQVQAMLLRLREAAAAQGLKVLLQLRSEW</sequence>
<keyword evidence="4" id="KW-1185">Reference proteome</keyword>
<dbReference type="Proteomes" id="UP000612055">
    <property type="component" value="Unassembled WGS sequence"/>
</dbReference>
<dbReference type="SUPFAM" id="SSF52047">
    <property type="entry name" value="RNI-like"/>
    <property type="match status" value="1"/>
</dbReference>
<feature type="compositionally biased region" description="Low complexity" evidence="2">
    <location>
        <begin position="365"/>
        <end position="375"/>
    </location>
</feature>
<organism evidence="3 4">
    <name type="scientific">Edaphochlamys debaryana</name>
    <dbReference type="NCBI Taxonomy" id="47281"/>
    <lineage>
        <taxon>Eukaryota</taxon>
        <taxon>Viridiplantae</taxon>
        <taxon>Chlorophyta</taxon>
        <taxon>core chlorophytes</taxon>
        <taxon>Chlorophyceae</taxon>
        <taxon>CS clade</taxon>
        <taxon>Chlamydomonadales</taxon>
        <taxon>Chlamydomonadales incertae sedis</taxon>
        <taxon>Edaphochlamys</taxon>
    </lineage>
</organism>
<evidence type="ECO:0000313" key="4">
    <source>
        <dbReference type="Proteomes" id="UP000612055"/>
    </source>
</evidence>
<accession>A0A835XHG8</accession>
<reference evidence="3" key="1">
    <citation type="journal article" date="2020" name="bioRxiv">
        <title>Comparative genomics of Chlamydomonas.</title>
        <authorList>
            <person name="Craig R.J."/>
            <person name="Hasan A.R."/>
            <person name="Ness R.W."/>
            <person name="Keightley P.D."/>
        </authorList>
    </citation>
    <scope>NUCLEOTIDE SEQUENCE</scope>
    <source>
        <strain evidence="3">CCAP 11/70</strain>
    </source>
</reference>
<dbReference type="EMBL" id="JAEHOE010000143">
    <property type="protein sequence ID" value="KAG2484727.1"/>
    <property type="molecule type" value="Genomic_DNA"/>
</dbReference>
<dbReference type="GO" id="GO:0005930">
    <property type="term" value="C:axoneme"/>
    <property type="evidence" value="ECO:0007669"/>
    <property type="project" value="UniProtKB-SubCell"/>
</dbReference>
<protein>
    <submittedName>
        <fullName evidence="3">Uncharacterized protein</fullName>
    </submittedName>
</protein>
<evidence type="ECO:0000313" key="3">
    <source>
        <dbReference type="EMBL" id="KAG2484727.1"/>
    </source>
</evidence>
<name>A0A835XHG8_9CHLO</name>
<proteinExistence type="predicted"/>
<dbReference type="Gene3D" id="3.80.10.10">
    <property type="entry name" value="Ribonuclease Inhibitor"/>
    <property type="match status" value="1"/>
</dbReference>
<feature type="region of interest" description="Disordered" evidence="2">
    <location>
        <begin position="361"/>
        <end position="381"/>
    </location>
</feature>
<comment type="subcellular location">
    <subcellularLocation>
        <location evidence="1">Cytoplasm</location>
        <location evidence="1">Cytoskeleton</location>
        <location evidence="1">Cilium axoneme</location>
    </subcellularLocation>
</comment>
<comment type="caution">
    <text evidence="3">The sequence shown here is derived from an EMBL/GenBank/DDBJ whole genome shotgun (WGS) entry which is preliminary data.</text>
</comment>
<evidence type="ECO:0000256" key="1">
    <source>
        <dbReference type="ARBA" id="ARBA00004430"/>
    </source>
</evidence>
<dbReference type="AlphaFoldDB" id="A0A835XHG8"/>